<dbReference type="CDD" id="cd00009">
    <property type="entry name" value="AAA"/>
    <property type="match status" value="1"/>
</dbReference>
<evidence type="ECO:0000256" key="3">
    <source>
        <dbReference type="ARBA" id="ARBA00023015"/>
    </source>
</evidence>
<accession>A0A0B3C1I2</accession>
<keyword evidence="3" id="KW-0805">Transcription regulation</keyword>
<dbReference type="Gene3D" id="1.10.10.60">
    <property type="entry name" value="Homeodomain-like"/>
    <property type="match status" value="1"/>
</dbReference>
<dbReference type="Gene3D" id="3.40.50.2300">
    <property type="match status" value="1"/>
</dbReference>
<dbReference type="PROSITE" id="PS00675">
    <property type="entry name" value="SIGMA54_INTERACT_1"/>
    <property type="match status" value="1"/>
</dbReference>
<dbReference type="InterPro" id="IPR002078">
    <property type="entry name" value="Sigma_54_int"/>
</dbReference>
<dbReference type="InterPro" id="IPR010518">
    <property type="entry name" value="FleQ"/>
</dbReference>
<comment type="caution">
    <text evidence="7">The sequence shown here is derived from an EMBL/GenBank/DDBJ whole genome shotgun (WGS) entry which is preliminary data.</text>
</comment>
<dbReference type="EMBL" id="JTAK01000002">
    <property type="protein sequence ID" value="KHO65422.1"/>
    <property type="molecule type" value="Genomic_DNA"/>
</dbReference>
<protein>
    <submittedName>
        <fullName evidence="7">ATPase AAA</fullName>
    </submittedName>
</protein>
<proteinExistence type="predicted"/>
<evidence type="ECO:0000256" key="1">
    <source>
        <dbReference type="ARBA" id="ARBA00022741"/>
    </source>
</evidence>
<dbReference type="InterPro" id="IPR002197">
    <property type="entry name" value="HTH_Fis"/>
</dbReference>
<dbReference type="SUPFAM" id="SSF46689">
    <property type="entry name" value="Homeodomain-like"/>
    <property type="match status" value="1"/>
</dbReference>
<dbReference type="GO" id="GO:0043565">
    <property type="term" value="F:sequence-specific DNA binding"/>
    <property type="evidence" value="ECO:0007669"/>
    <property type="project" value="InterPro"/>
</dbReference>
<dbReference type="InterPro" id="IPR003593">
    <property type="entry name" value="AAA+_ATPase"/>
</dbReference>
<evidence type="ECO:0000259" key="6">
    <source>
        <dbReference type="PROSITE" id="PS50045"/>
    </source>
</evidence>
<dbReference type="Proteomes" id="UP000030980">
    <property type="component" value="Unassembled WGS sequence"/>
</dbReference>
<keyword evidence="8" id="KW-1185">Reference proteome</keyword>
<organism evidence="7 8">
    <name type="scientific">Pseudomonas flexibilis</name>
    <dbReference type="NCBI Taxonomy" id="706570"/>
    <lineage>
        <taxon>Bacteria</taxon>
        <taxon>Pseudomonadati</taxon>
        <taxon>Pseudomonadota</taxon>
        <taxon>Gammaproteobacteria</taxon>
        <taxon>Pseudomonadales</taxon>
        <taxon>Pseudomonadaceae</taxon>
        <taxon>Pseudomonas</taxon>
    </lineage>
</organism>
<dbReference type="Pfam" id="PF25601">
    <property type="entry name" value="AAA_lid_14"/>
    <property type="match status" value="1"/>
</dbReference>
<name>A0A0B3C1I2_9PSED</name>
<dbReference type="GO" id="GO:0006355">
    <property type="term" value="P:regulation of DNA-templated transcription"/>
    <property type="evidence" value="ECO:0007669"/>
    <property type="project" value="InterPro"/>
</dbReference>
<dbReference type="PANTHER" id="PTHR32071">
    <property type="entry name" value="TRANSCRIPTIONAL REGULATORY PROTEIN"/>
    <property type="match status" value="1"/>
</dbReference>
<dbReference type="FunFam" id="1.10.8.60:FF:000037">
    <property type="entry name" value="Sigma-54-dependent Fis family transcriptional regulator"/>
    <property type="match status" value="1"/>
</dbReference>
<dbReference type="FunFam" id="1.10.10.60:FF:000260">
    <property type="entry name" value="Fis family transcriptional regulator"/>
    <property type="match status" value="1"/>
</dbReference>
<dbReference type="SUPFAM" id="SSF52540">
    <property type="entry name" value="P-loop containing nucleoside triphosphate hydrolases"/>
    <property type="match status" value="1"/>
</dbReference>
<dbReference type="PROSITE" id="PS50045">
    <property type="entry name" value="SIGMA54_INTERACT_4"/>
    <property type="match status" value="1"/>
</dbReference>
<dbReference type="PRINTS" id="PR01590">
    <property type="entry name" value="HTHFIS"/>
</dbReference>
<sequence>MWRETKILLIDDRAERRRDLAVILGFLGEDLLACGSADCREHMGAAIAAKEILCVLLGQVDARGGVLEQIKQLHALDELLPLVLLEEPADMAQWPEEQRRRVLSVLDDPVSYNRLNDTLHRAQVYREIYDEARDRGRQREPNLFRSLVGTSRAIQNVRQMMHQVADTEASVLILGESGTGKEVVARNLHYHSKRRGAPFVPVNCGAIPAELLESELFGHEKGAFTGAISNRIGRFELAQGGTLFLDEIGDMPLAMQVKLLRVLQERTFERVGSNKTQQADVRIIAATHKNLEQMIAEGAFREDLYYRLNVFPIDMAPLRERVEDIPVLINELILRMEHEKRGSIRFNSAAIMSLCRHDWPGNVRELANLVERMAIMYPYGVIGVSELPKKFRHVDDEEEHFTASIREELEERAAIGGAMQPALSATATLPPEGLDLKEYLGNLEQGLIQQALDEAGGVVARAAERLRIRRTTLVEKMRKYGMSRREDEA</sequence>
<dbReference type="GO" id="GO:0005524">
    <property type="term" value="F:ATP binding"/>
    <property type="evidence" value="ECO:0007669"/>
    <property type="project" value="UniProtKB-KW"/>
</dbReference>
<feature type="domain" description="Sigma-54 factor interaction" evidence="6">
    <location>
        <begin position="147"/>
        <end position="375"/>
    </location>
</feature>
<dbReference type="Pfam" id="PF02954">
    <property type="entry name" value="HTH_8"/>
    <property type="match status" value="1"/>
</dbReference>
<evidence type="ECO:0000313" key="8">
    <source>
        <dbReference type="Proteomes" id="UP000030980"/>
    </source>
</evidence>
<dbReference type="InterPro" id="IPR027417">
    <property type="entry name" value="P-loop_NTPase"/>
</dbReference>
<dbReference type="SMART" id="SM00382">
    <property type="entry name" value="AAA"/>
    <property type="match status" value="1"/>
</dbReference>
<gene>
    <name evidence="7" type="ORF">PT85_04935</name>
</gene>
<keyword evidence="2" id="KW-0067">ATP-binding</keyword>
<dbReference type="InterPro" id="IPR025944">
    <property type="entry name" value="Sigma_54_int_dom_CS"/>
</dbReference>
<keyword evidence="1" id="KW-0547">Nucleotide-binding</keyword>
<evidence type="ECO:0000313" key="7">
    <source>
        <dbReference type="EMBL" id="KHO65422.1"/>
    </source>
</evidence>
<evidence type="ECO:0000256" key="4">
    <source>
        <dbReference type="ARBA" id="ARBA00023125"/>
    </source>
</evidence>
<dbReference type="InterPro" id="IPR009057">
    <property type="entry name" value="Homeodomain-like_sf"/>
</dbReference>
<reference evidence="7 8" key="1">
    <citation type="submission" date="2014-11" db="EMBL/GenBank/DDBJ databases">
        <title>Genome sequence of Pseudomonas tuomuerensis JCM 14085.</title>
        <authorList>
            <person name="Shin S.-K."/>
            <person name="Yi H."/>
        </authorList>
    </citation>
    <scope>NUCLEOTIDE SEQUENCE [LARGE SCALE GENOMIC DNA]</scope>
    <source>
        <strain evidence="7 8">JCM 14085</strain>
    </source>
</reference>
<evidence type="ECO:0000256" key="5">
    <source>
        <dbReference type="ARBA" id="ARBA00023163"/>
    </source>
</evidence>
<keyword evidence="5" id="KW-0804">Transcription</keyword>
<dbReference type="STRING" id="706570.PT85_04935"/>
<dbReference type="InterPro" id="IPR025943">
    <property type="entry name" value="Sigma_54_int_dom_ATP-bd_2"/>
</dbReference>
<dbReference type="OrthoDB" id="9804019at2"/>
<keyword evidence="4" id="KW-0238">DNA-binding</keyword>
<dbReference type="InterPro" id="IPR058031">
    <property type="entry name" value="AAA_lid_NorR"/>
</dbReference>
<dbReference type="RefSeq" id="WP_039606095.1">
    <property type="nucleotide sequence ID" value="NZ_FMUP01000013.1"/>
</dbReference>
<dbReference type="PANTHER" id="PTHR32071:SF117">
    <property type="entry name" value="PTS-DEPENDENT DIHYDROXYACETONE KINASE OPERON REGULATORY PROTEIN-RELATED"/>
    <property type="match status" value="1"/>
</dbReference>
<dbReference type="PROSITE" id="PS00688">
    <property type="entry name" value="SIGMA54_INTERACT_3"/>
    <property type="match status" value="1"/>
</dbReference>
<dbReference type="Pfam" id="PF06490">
    <property type="entry name" value="FleQ"/>
    <property type="match status" value="1"/>
</dbReference>
<dbReference type="PROSITE" id="PS00676">
    <property type="entry name" value="SIGMA54_INTERACT_2"/>
    <property type="match status" value="1"/>
</dbReference>
<dbReference type="AlphaFoldDB" id="A0A0B3C1I2"/>
<dbReference type="Gene3D" id="3.40.50.300">
    <property type="entry name" value="P-loop containing nucleotide triphosphate hydrolases"/>
    <property type="match status" value="1"/>
</dbReference>
<dbReference type="InterPro" id="IPR025662">
    <property type="entry name" value="Sigma_54_int_dom_ATP-bd_1"/>
</dbReference>
<dbReference type="Pfam" id="PF00158">
    <property type="entry name" value="Sigma54_activat"/>
    <property type="match status" value="1"/>
</dbReference>
<dbReference type="InterPro" id="IPR011006">
    <property type="entry name" value="CheY-like_superfamily"/>
</dbReference>
<evidence type="ECO:0000256" key="2">
    <source>
        <dbReference type="ARBA" id="ARBA00022840"/>
    </source>
</evidence>
<dbReference type="Gene3D" id="1.10.8.60">
    <property type="match status" value="1"/>
</dbReference>
<dbReference type="SUPFAM" id="SSF52172">
    <property type="entry name" value="CheY-like"/>
    <property type="match status" value="1"/>
</dbReference>
<dbReference type="FunFam" id="3.40.50.300:FF:000006">
    <property type="entry name" value="DNA-binding transcriptional regulator NtrC"/>
    <property type="match status" value="1"/>
</dbReference>